<dbReference type="Proteomes" id="UP000250358">
    <property type="component" value="Unassembled WGS sequence"/>
</dbReference>
<protein>
    <submittedName>
        <fullName evidence="2">Bacterial shufflon protein, N-terminal constant region</fullName>
    </submittedName>
</protein>
<reference evidence="2 3" key="1">
    <citation type="submission" date="2018-06" db="EMBL/GenBank/DDBJ databases">
        <authorList>
            <consortium name="Pathogen Informatics"/>
            <person name="Doyle S."/>
        </authorList>
    </citation>
    <scope>NUCLEOTIDE SEQUENCE [LARGE SCALE GENOMIC DNA]</scope>
    <source>
        <strain evidence="2 3">NCTC11165</strain>
    </source>
</reference>
<dbReference type="AlphaFoldDB" id="A0A2X1CKB3"/>
<accession>A0A2X1CKB3</accession>
<proteinExistence type="predicted"/>
<dbReference type="PROSITE" id="PS51688">
    <property type="entry name" value="ICA"/>
    <property type="match status" value="1"/>
</dbReference>
<evidence type="ECO:0000313" key="2">
    <source>
        <dbReference type="EMBL" id="SPU47006.1"/>
    </source>
</evidence>
<feature type="domain" description="Peptidase S74" evidence="1">
    <location>
        <begin position="110"/>
        <end position="198"/>
    </location>
</feature>
<evidence type="ECO:0000313" key="3">
    <source>
        <dbReference type="Proteomes" id="UP000250358"/>
    </source>
</evidence>
<gene>
    <name evidence="2" type="ORF">NCTC11165_03362</name>
</gene>
<dbReference type="InterPro" id="IPR007001">
    <property type="entry name" value="Shufflon_N"/>
</dbReference>
<sequence>MDSDNRTAHIHVNSNRFYVLRGAGTNDSGWATVPNKGWPLEIDLETNHATFGGSIYLNSEWLRIHGQTGVYWETYGGGWHMSDSSWLRAYGSKGIYTGGQIRGGTVVGESDRRLKANIATITNATQKVEALTGVTFDWKRTGSAGMGFIAQDFEQVIPALVTEDTDGMKGVEYGPVVALVVEALKETNARVAALENGRV</sequence>
<dbReference type="Pfam" id="PF04917">
    <property type="entry name" value="Shufflon_N"/>
    <property type="match status" value="1"/>
</dbReference>
<evidence type="ECO:0000259" key="1">
    <source>
        <dbReference type="PROSITE" id="PS51688"/>
    </source>
</evidence>
<dbReference type="EMBL" id="UAQM01000051">
    <property type="protein sequence ID" value="SPU47006.1"/>
    <property type="molecule type" value="Genomic_DNA"/>
</dbReference>
<name>A0A2X1CKB3_BREDI</name>
<dbReference type="InterPro" id="IPR030392">
    <property type="entry name" value="S74_ICA"/>
</dbReference>
<organism evidence="2 3">
    <name type="scientific">Brevundimonas diminuta</name>
    <name type="common">Pseudomonas diminuta</name>
    <dbReference type="NCBI Taxonomy" id="293"/>
    <lineage>
        <taxon>Bacteria</taxon>
        <taxon>Pseudomonadati</taxon>
        <taxon>Pseudomonadota</taxon>
        <taxon>Alphaproteobacteria</taxon>
        <taxon>Caulobacterales</taxon>
        <taxon>Caulobacteraceae</taxon>
        <taxon>Brevundimonas</taxon>
    </lineage>
</organism>